<keyword evidence="3" id="KW-1185">Reference proteome</keyword>
<dbReference type="KEGG" id="hco:LOKO_00852"/>
<evidence type="ECO:0000313" key="2">
    <source>
        <dbReference type="EMBL" id="AMC99933.1"/>
    </source>
</evidence>
<keyword evidence="1" id="KW-1133">Transmembrane helix</keyword>
<keyword evidence="1" id="KW-0812">Transmembrane</keyword>
<reference evidence="2 3" key="1">
    <citation type="journal article" date="2016" name="Genome Announc.">
        <title>Draft Genome Sequence of 'Halomonas chromatireducens' Strain AGD 8-3, a Haloalkaliphilic Chromate- and Selenite-Reducing Gammaproteobacterium.</title>
        <authorList>
            <person name="Sharko F.S."/>
            <person name="Shapovalova A.A."/>
            <person name="Tsygankova S.V."/>
            <person name="Komova A.V."/>
            <person name="Boulygina E.S."/>
            <person name="Teslyuk A.B."/>
            <person name="Gotovtsev P.M."/>
            <person name="Namsaraev Z.B."/>
            <person name="Khijniak T.V."/>
            <person name="Nedoluzhko A.V."/>
            <person name="Vasilov R.G."/>
        </authorList>
    </citation>
    <scope>NUCLEOTIDE SEQUENCE [LARGE SCALE GENOMIC DNA]</scope>
    <source>
        <strain evidence="2 3">AGD 8-3</strain>
    </source>
</reference>
<dbReference type="RefSeq" id="WP_066445466.1">
    <property type="nucleotide sequence ID" value="NZ_CP014226.1"/>
</dbReference>
<dbReference type="OrthoDB" id="7361737at2"/>
<dbReference type="STRING" id="507626.LOKO_00852"/>
<dbReference type="PATRIC" id="fig|507626.3.peg.845"/>
<proteinExistence type="predicted"/>
<reference evidence="2 3" key="2">
    <citation type="submission" date="2016-02" db="EMBL/GenBank/DDBJ databases">
        <authorList>
            <person name="Wen L."/>
            <person name="He K."/>
            <person name="Yang H."/>
        </authorList>
    </citation>
    <scope>NUCLEOTIDE SEQUENCE [LARGE SCALE GENOMIC DNA]</scope>
    <source>
        <strain evidence="2 3">AGD 8-3</strain>
    </source>
</reference>
<evidence type="ECO:0000313" key="3">
    <source>
        <dbReference type="Proteomes" id="UP000063387"/>
    </source>
</evidence>
<gene>
    <name evidence="2" type="ORF">LOKO_00852</name>
</gene>
<feature type="transmembrane region" description="Helical" evidence="1">
    <location>
        <begin position="45"/>
        <end position="64"/>
    </location>
</feature>
<protein>
    <submittedName>
        <fullName evidence="2">Uncharacterized protein</fullName>
    </submittedName>
</protein>
<name>A0A109UL41_9GAMM</name>
<feature type="transmembrane region" description="Helical" evidence="1">
    <location>
        <begin position="76"/>
        <end position="94"/>
    </location>
</feature>
<accession>A0A109UL41</accession>
<sequence length="95" mass="10697">MQDFFTWLGKTLGEIIRFMVDLLIHFFQNLGDAARGFFHGLSASLGVPTTLVSLLILVLGLWLLYLGLRALLRRRLVATLIWGLLGVTVLSWLIN</sequence>
<organism evidence="2 3">
    <name type="scientific">Halomonas chromatireducens</name>
    <dbReference type="NCBI Taxonomy" id="507626"/>
    <lineage>
        <taxon>Bacteria</taxon>
        <taxon>Pseudomonadati</taxon>
        <taxon>Pseudomonadota</taxon>
        <taxon>Gammaproteobacteria</taxon>
        <taxon>Oceanospirillales</taxon>
        <taxon>Halomonadaceae</taxon>
        <taxon>Halomonas</taxon>
    </lineage>
</organism>
<dbReference type="EMBL" id="CP014226">
    <property type="protein sequence ID" value="AMC99933.1"/>
    <property type="molecule type" value="Genomic_DNA"/>
</dbReference>
<dbReference type="AlphaFoldDB" id="A0A109UL41"/>
<dbReference type="Proteomes" id="UP000063387">
    <property type="component" value="Chromosome"/>
</dbReference>
<keyword evidence="1" id="KW-0472">Membrane</keyword>
<evidence type="ECO:0000256" key="1">
    <source>
        <dbReference type="SAM" id="Phobius"/>
    </source>
</evidence>